<feature type="active site" description="Nucleophile" evidence="5">
    <location>
        <position position="340"/>
    </location>
</feature>
<dbReference type="PANTHER" id="PTHR10353:SF36">
    <property type="entry name" value="LP05116P"/>
    <property type="match status" value="1"/>
</dbReference>
<evidence type="ECO:0000256" key="4">
    <source>
        <dbReference type="ARBA" id="ARBA00023295"/>
    </source>
</evidence>
<reference evidence="7 8" key="1">
    <citation type="submission" date="2024-11" db="EMBL/GenBank/DDBJ databases">
        <title>Identification and Characterization of a Novel Fosfomycin Bacillithiol Transferase FosB8 in Paenibacillus illinoisensis.</title>
        <authorList>
            <person name="Lu W."/>
        </authorList>
    </citation>
    <scope>NUCLEOTIDE SEQUENCE [LARGE SCALE GENOMIC DNA]</scope>
    <source>
        <strain evidence="7 8">WP77</strain>
    </source>
</reference>
<dbReference type="Proteomes" id="UP001618531">
    <property type="component" value="Unassembled WGS sequence"/>
</dbReference>
<dbReference type="InterPro" id="IPR017853">
    <property type="entry name" value="GH"/>
</dbReference>
<dbReference type="InterPro" id="IPR001360">
    <property type="entry name" value="Glyco_hydro_1"/>
</dbReference>
<keyword evidence="4 7" id="KW-0326">Glycosidase</keyword>
<accession>A0ABW8HR73</accession>
<keyword evidence="3 7" id="KW-0378">Hydrolase</keyword>
<comment type="caution">
    <text evidence="7">The sequence shown here is derived from an EMBL/GenBank/DDBJ whole genome shotgun (WGS) entry which is preliminary data.</text>
</comment>
<dbReference type="SUPFAM" id="SSF51445">
    <property type="entry name" value="(Trans)glycosidases"/>
    <property type="match status" value="1"/>
</dbReference>
<evidence type="ECO:0000256" key="3">
    <source>
        <dbReference type="ARBA" id="ARBA00022801"/>
    </source>
</evidence>
<evidence type="ECO:0000256" key="1">
    <source>
        <dbReference type="ARBA" id="ARBA00010838"/>
    </source>
</evidence>
<comment type="similarity">
    <text evidence="1 6">Belongs to the glycosyl hydrolase 1 family.</text>
</comment>
<protein>
    <recommendedName>
        <fullName evidence="2">beta-glucosidase</fullName>
        <ecNumber evidence="2">3.2.1.21</ecNumber>
    </recommendedName>
</protein>
<evidence type="ECO:0000313" key="8">
    <source>
        <dbReference type="Proteomes" id="UP001618531"/>
    </source>
</evidence>
<sequence length="427" mass="48436">MPYQFPDHFLWGASTAAHQVEGNNTNCDSWVMENLKGTRYKEPSGIAVDHYRLYREDIERLAALGLNSYRFSIEWARIEPEEGRFDEAAMGHCRDVLRTCRNLNVTPVVTLHHFTSPQWLISAGGWESEDTPARFARYCAHVMSQLGDQIPYVCTINEANTPIGIDKVIKQFQQGGSASAQVGMNMDFQEQMRNYYAELSKAFGLPPQEVHTFLSPRSEEGLHIIFQSHVEARAAIRQVSPNTKIGLSMSLFDFQSVPGGEEQAAHELHEEFLQFLPYMEDDDFFALQNYSREIYGPEGLIPVPGDRERTQMGYEFYPEALENVIRCASKHLNKPIIVTENGVATDDDTHRVAFIDQALKGVAACITDGIPVKGYLHWSLLDNFEWQLGFSKRFGLIEVDHQTQKRTPKPSAYHLGKIARTNTINTV</sequence>
<gene>
    <name evidence="7" type="ORF">ACINKY_07515</name>
</gene>
<dbReference type="EC" id="3.2.1.21" evidence="2"/>
<organism evidence="7 8">
    <name type="scientific">Paenibacillus illinoisensis</name>
    <dbReference type="NCBI Taxonomy" id="59845"/>
    <lineage>
        <taxon>Bacteria</taxon>
        <taxon>Bacillati</taxon>
        <taxon>Bacillota</taxon>
        <taxon>Bacilli</taxon>
        <taxon>Bacillales</taxon>
        <taxon>Paenibacillaceae</taxon>
        <taxon>Paenibacillus</taxon>
    </lineage>
</organism>
<evidence type="ECO:0000256" key="6">
    <source>
        <dbReference type="RuleBase" id="RU003690"/>
    </source>
</evidence>
<dbReference type="PRINTS" id="PR00131">
    <property type="entry name" value="GLHYDRLASE1"/>
</dbReference>
<dbReference type="Pfam" id="PF00232">
    <property type="entry name" value="Glyco_hydro_1"/>
    <property type="match status" value="2"/>
</dbReference>
<evidence type="ECO:0000313" key="7">
    <source>
        <dbReference type="EMBL" id="MFK0522048.1"/>
    </source>
</evidence>
<dbReference type="EMBL" id="JBIYSL010000001">
    <property type="protein sequence ID" value="MFK0522048.1"/>
    <property type="molecule type" value="Genomic_DNA"/>
</dbReference>
<dbReference type="PROSITE" id="PS00572">
    <property type="entry name" value="GLYCOSYL_HYDROL_F1_1"/>
    <property type="match status" value="1"/>
</dbReference>
<dbReference type="RefSeq" id="WP_402872944.1">
    <property type="nucleotide sequence ID" value="NZ_JBIYSL010000001.1"/>
</dbReference>
<evidence type="ECO:0000256" key="2">
    <source>
        <dbReference type="ARBA" id="ARBA00012744"/>
    </source>
</evidence>
<dbReference type="InterPro" id="IPR018120">
    <property type="entry name" value="Glyco_hydro_1_AS"/>
</dbReference>
<dbReference type="GO" id="GO:0016798">
    <property type="term" value="F:hydrolase activity, acting on glycosyl bonds"/>
    <property type="evidence" value="ECO:0007669"/>
    <property type="project" value="UniProtKB-KW"/>
</dbReference>
<name>A0ABW8HR73_9BACL</name>
<evidence type="ECO:0000256" key="5">
    <source>
        <dbReference type="PROSITE-ProRule" id="PRU10055"/>
    </source>
</evidence>
<keyword evidence="8" id="KW-1185">Reference proteome</keyword>
<dbReference type="PANTHER" id="PTHR10353">
    <property type="entry name" value="GLYCOSYL HYDROLASE"/>
    <property type="match status" value="1"/>
</dbReference>
<dbReference type="Gene3D" id="3.20.20.80">
    <property type="entry name" value="Glycosidases"/>
    <property type="match status" value="1"/>
</dbReference>
<proteinExistence type="inferred from homology"/>